<feature type="region of interest" description="Disordered" evidence="1">
    <location>
        <begin position="209"/>
        <end position="234"/>
    </location>
</feature>
<reference evidence="2 3" key="1">
    <citation type="submission" date="2019-03" db="EMBL/GenBank/DDBJ databases">
        <title>Single cell metagenomics reveals metabolic interactions within the superorganism composed of flagellate Streblomastix strix and complex community of Bacteroidetes bacteria on its surface.</title>
        <authorList>
            <person name="Treitli S.C."/>
            <person name="Kolisko M."/>
            <person name="Husnik F."/>
            <person name="Keeling P."/>
            <person name="Hampl V."/>
        </authorList>
    </citation>
    <scope>NUCLEOTIDE SEQUENCE [LARGE SCALE GENOMIC DNA]</scope>
    <source>
        <strain evidence="2">ST1C</strain>
    </source>
</reference>
<evidence type="ECO:0000313" key="2">
    <source>
        <dbReference type="EMBL" id="KAA6367460.1"/>
    </source>
</evidence>
<organism evidence="2 3">
    <name type="scientific">Streblomastix strix</name>
    <dbReference type="NCBI Taxonomy" id="222440"/>
    <lineage>
        <taxon>Eukaryota</taxon>
        <taxon>Metamonada</taxon>
        <taxon>Preaxostyla</taxon>
        <taxon>Oxymonadida</taxon>
        <taxon>Streblomastigidae</taxon>
        <taxon>Streblomastix</taxon>
    </lineage>
</organism>
<dbReference type="AlphaFoldDB" id="A0A5J4UB88"/>
<feature type="compositionally biased region" description="Polar residues" evidence="1">
    <location>
        <begin position="175"/>
        <end position="187"/>
    </location>
</feature>
<evidence type="ECO:0000256" key="1">
    <source>
        <dbReference type="SAM" id="MobiDB-lite"/>
    </source>
</evidence>
<gene>
    <name evidence="2" type="ORF">EZS28_037012</name>
</gene>
<dbReference type="EMBL" id="SNRW01018309">
    <property type="protein sequence ID" value="KAA6367460.1"/>
    <property type="molecule type" value="Genomic_DNA"/>
</dbReference>
<evidence type="ECO:0000313" key="3">
    <source>
        <dbReference type="Proteomes" id="UP000324800"/>
    </source>
</evidence>
<feature type="compositionally biased region" description="Low complexity" evidence="1">
    <location>
        <begin position="216"/>
        <end position="227"/>
    </location>
</feature>
<proteinExistence type="predicted"/>
<comment type="caution">
    <text evidence="2">The sequence shown here is derived from an EMBL/GenBank/DDBJ whole genome shotgun (WGS) entry which is preliminary data.</text>
</comment>
<sequence>MSLAVDRMSTSEIGVRDSNGNCNNVQQTQMQRELNFLRIQFPEASLHMQQINKLIVQTLRRGEWEAWCLVTKRILGDLMYWKQQLKPNLPLYFEMKRMMYMMTADALRQKLRLKEFKFERISSFTDGYQEVQGIADTKYNTIDINRQHSSGVSDKKMKGQERTIEDSKEVERPFATSQNRIQDQTQSRSIEFNCERVMQVGNERRLLSETGSVQLSSDRSGISSSGRQLRESNEQTVKRILQHISGQKRISSQYVQLSMDYPHDVSTSIDNNDIRNINKDSERWCRGNADCAQMEGINMGRDVDEHVEEENNSGTSEPSSRVSGE</sequence>
<feature type="region of interest" description="Disordered" evidence="1">
    <location>
        <begin position="148"/>
        <end position="187"/>
    </location>
</feature>
<feature type="compositionally biased region" description="Basic and acidic residues" evidence="1">
    <location>
        <begin position="153"/>
        <end position="172"/>
    </location>
</feature>
<protein>
    <submittedName>
        <fullName evidence="2">Uncharacterized protein</fullName>
    </submittedName>
</protein>
<feature type="compositionally biased region" description="Polar residues" evidence="1">
    <location>
        <begin position="312"/>
        <end position="325"/>
    </location>
</feature>
<name>A0A5J4UB88_9EUKA</name>
<feature type="region of interest" description="Disordered" evidence="1">
    <location>
        <begin position="300"/>
        <end position="325"/>
    </location>
</feature>
<feature type="non-terminal residue" evidence="2">
    <location>
        <position position="325"/>
    </location>
</feature>
<accession>A0A5J4UB88</accession>
<dbReference type="Proteomes" id="UP000324800">
    <property type="component" value="Unassembled WGS sequence"/>
</dbReference>